<reference evidence="2" key="1">
    <citation type="journal article" date="2019" name="Int. J. Syst. Evol. Microbiol.">
        <title>The Global Catalogue of Microorganisms (GCM) 10K type strain sequencing project: providing services to taxonomists for standard genome sequencing and annotation.</title>
        <authorList>
            <consortium name="The Broad Institute Genomics Platform"/>
            <consortium name="The Broad Institute Genome Sequencing Center for Infectious Disease"/>
            <person name="Wu L."/>
            <person name="Ma J."/>
        </authorList>
    </citation>
    <scope>NUCLEOTIDE SEQUENCE [LARGE SCALE GENOMIC DNA]</scope>
    <source>
        <strain evidence="2">JCM 17808</strain>
    </source>
</reference>
<proteinExistence type="predicted"/>
<name>A0ABP8JNG4_9MICO</name>
<sequence>MKPDTAADLHTEIRRLRIRIAGLSGDELDAGRRTEIRSALSALSALSADGRPVPALADRVLGDQLVVLLQDCLPEYGAAPAVTARALQIAVELRRHLA</sequence>
<organism evidence="1 2">
    <name type="scientific">Brevibacterium pityocampae</name>
    <dbReference type="NCBI Taxonomy" id="506594"/>
    <lineage>
        <taxon>Bacteria</taxon>
        <taxon>Bacillati</taxon>
        <taxon>Actinomycetota</taxon>
        <taxon>Actinomycetes</taxon>
        <taxon>Micrococcales</taxon>
        <taxon>Brevibacteriaceae</taxon>
        <taxon>Brevibacterium</taxon>
    </lineage>
</organism>
<keyword evidence="2" id="KW-1185">Reference proteome</keyword>
<protein>
    <submittedName>
        <fullName evidence="1">Uncharacterized protein</fullName>
    </submittedName>
</protein>
<evidence type="ECO:0000313" key="2">
    <source>
        <dbReference type="Proteomes" id="UP001500642"/>
    </source>
</evidence>
<dbReference type="EMBL" id="BAABGL010000017">
    <property type="protein sequence ID" value="GAA4393189.1"/>
    <property type="molecule type" value="Genomic_DNA"/>
</dbReference>
<dbReference type="Proteomes" id="UP001500642">
    <property type="component" value="Unassembled WGS sequence"/>
</dbReference>
<dbReference type="RefSeq" id="WP_345032102.1">
    <property type="nucleotide sequence ID" value="NZ_BAABGL010000017.1"/>
</dbReference>
<comment type="caution">
    <text evidence="1">The sequence shown here is derived from an EMBL/GenBank/DDBJ whole genome shotgun (WGS) entry which is preliminary data.</text>
</comment>
<accession>A0ABP8JNG4</accession>
<evidence type="ECO:0000313" key="1">
    <source>
        <dbReference type="EMBL" id="GAA4393189.1"/>
    </source>
</evidence>
<gene>
    <name evidence="1" type="ORF">GCM10023167_21980</name>
</gene>